<dbReference type="GO" id="GO:0004252">
    <property type="term" value="F:serine-type endopeptidase activity"/>
    <property type="evidence" value="ECO:0007669"/>
    <property type="project" value="InterPro"/>
</dbReference>
<reference evidence="2" key="1">
    <citation type="submission" date="2016-05" db="EMBL/GenBank/DDBJ databases">
        <authorList>
            <person name="Lavstsen T."/>
            <person name="Jespersen J.S."/>
        </authorList>
    </citation>
    <scope>NUCLEOTIDE SEQUENCE</scope>
    <source>
        <tissue evidence="2">Brain</tissue>
    </source>
</reference>
<organism evidence="2">
    <name type="scientific">Nothobranchius kadleci</name>
    <name type="common">African annual killifish</name>
    <dbReference type="NCBI Taxonomy" id="1051664"/>
    <lineage>
        <taxon>Eukaryota</taxon>
        <taxon>Metazoa</taxon>
        <taxon>Chordata</taxon>
        <taxon>Craniata</taxon>
        <taxon>Vertebrata</taxon>
        <taxon>Euteleostomi</taxon>
        <taxon>Actinopterygii</taxon>
        <taxon>Neopterygii</taxon>
        <taxon>Teleostei</taxon>
        <taxon>Neoteleostei</taxon>
        <taxon>Acanthomorphata</taxon>
        <taxon>Ovalentaria</taxon>
        <taxon>Atherinomorphae</taxon>
        <taxon>Cyprinodontiformes</taxon>
        <taxon>Nothobranchiidae</taxon>
        <taxon>Nothobranchius</taxon>
    </lineage>
</organism>
<dbReference type="SUPFAM" id="SSF50494">
    <property type="entry name" value="Trypsin-like serine proteases"/>
    <property type="match status" value="1"/>
</dbReference>
<proteinExistence type="predicted"/>
<dbReference type="InterPro" id="IPR001254">
    <property type="entry name" value="Trypsin_dom"/>
</dbReference>
<feature type="non-terminal residue" evidence="2">
    <location>
        <position position="1"/>
    </location>
</feature>
<feature type="domain" description="Peptidase S1" evidence="1">
    <location>
        <begin position="60"/>
        <end position="104"/>
    </location>
</feature>
<dbReference type="EMBL" id="HAEA01011904">
    <property type="protein sequence ID" value="SBQ40384.1"/>
    <property type="molecule type" value="Transcribed_RNA"/>
</dbReference>
<gene>
    <name evidence="2" type="primary">CABZ01044048.1</name>
</gene>
<dbReference type="Pfam" id="PF00089">
    <property type="entry name" value="Trypsin"/>
    <property type="match status" value="1"/>
</dbReference>
<dbReference type="InterPro" id="IPR009003">
    <property type="entry name" value="Peptidase_S1_PA"/>
</dbReference>
<evidence type="ECO:0000259" key="1">
    <source>
        <dbReference type="Pfam" id="PF00089"/>
    </source>
</evidence>
<dbReference type="AlphaFoldDB" id="A0A1A8E5L4"/>
<dbReference type="GO" id="GO:0006508">
    <property type="term" value="P:proteolysis"/>
    <property type="evidence" value="ECO:0007669"/>
    <property type="project" value="InterPro"/>
</dbReference>
<reference evidence="2" key="2">
    <citation type="submission" date="2016-06" db="EMBL/GenBank/DDBJ databases">
        <title>The genome of a short-lived fish provides insights into sex chromosome evolution and the genetic control of aging.</title>
        <authorList>
            <person name="Reichwald K."/>
            <person name="Felder M."/>
            <person name="Petzold A."/>
            <person name="Koch P."/>
            <person name="Groth M."/>
            <person name="Platzer M."/>
        </authorList>
    </citation>
    <scope>NUCLEOTIDE SEQUENCE</scope>
    <source>
        <tissue evidence="2">Brain</tissue>
    </source>
</reference>
<name>A0A1A8E5L4_NOTKA</name>
<protein>
    <recommendedName>
        <fullName evidence="1">Peptidase S1 domain-containing protein</fullName>
    </recommendedName>
</protein>
<evidence type="ECO:0000313" key="2">
    <source>
        <dbReference type="EMBL" id="SBQ40384.1"/>
    </source>
</evidence>
<dbReference type="InterPro" id="IPR043504">
    <property type="entry name" value="Peptidase_S1_PA_chymotrypsin"/>
</dbReference>
<accession>A0A1A8E5L4</accession>
<dbReference type="Gene3D" id="2.40.10.10">
    <property type="entry name" value="Trypsin-like serine proteases"/>
    <property type="match status" value="1"/>
</dbReference>
<feature type="non-terminal residue" evidence="2">
    <location>
        <position position="105"/>
    </location>
</feature>
<sequence length="105" mass="12117">VKMLSSTESAATCSFRPTLTFWFRRFLETLRIKCEVQSGIVRRSFGKQCSGKARHTDNHSDFGILGDYDRNRPDPGEQTIKIQKVIVHPHFHPFTFDSDIALLYL</sequence>